<feature type="compositionally biased region" description="Basic residues" evidence="1">
    <location>
        <begin position="22"/>
        <end position="36"/>
    </location>
</feature>
<feature type="domain" description="Helitron helicase-like" evidence="2">
    <location>
        <begin position="440"/>
        <end position="621"/>
    </location>
</feature>
<gene>
    <name evidence="4" type="primary">LOC140014642</name>
</gene>
<name>A0ABM4VQL1_COFAR</name>
<protein>
    <recommendedName>
        <fullName evidence="2">Helitron helicase-like domain-containing protein</fullName>
    </recommendedName>
</protein>
<dbReference type="InterPro" id="IPR025476">
    <property type="entry name" value="Helitron_helicase-like"/>
</dbReference>
<dbReference type="PANTHER" id="PTHR45786">
    <property type="entry name" value="DNA BINDING PROTEIN-LIKE"/>
    <property type="match status" value="1"/>
</dbReference>
<proteinExistence type="predicted"/>
<dbReference type="PANTHER" id="PTHR45786:SF78">
    <property type="entry name" value="ATP-DEPENDENT DNA HELICASE"/>
    <property type="match status" value="1"/>
</dbReference>
<reference evidence="4" key="1">
    <citation type="submission" date="2025-08" db="UniProtKB">
        <authorList>
            <consortium name="RefSeq"/>
        </authorList>
    </citation>
    <scope>IDENTIFICATION</scope>
    <source>
        <tissue evidence="4">Leaves</tissue>
    </source>
</reference>
<evidence type="ECO:0000313" key="3">
    <source>
        <dbReference type="Proteomes" id="UP001652660"/>
    </source>
</evidence>
<evidence type="ECO:0000313" key="4">
    <source>
        <dbReference type="RefSeq" id="XP_071921822.1"/>
    </source>
</evidence>
<dbReference type="Proteomes" id="UP001652660">
    <property type="component" value="Chromosome 9e"/>
</dbReference>
<keyword evidence="3" id="KW-1185">Reference proteome</keyword>
<evidence type="ECO:0000259" key="2">
    <source>
        <dbReference type="Pfam" id="PF14214"/>
    </source>
</evidence>
<sequence length="652" mass="74881">MDKNAKRRKRYAEMPHEQKAALLRRRRERNASKKRGTTVPCSVEATRFQRPSQNSHDYFSRTPLGYTQTGILLVDTVDSSLLHSALLNPAADNLVFNQSGYVASTSSAAPNCSPPVLPRGRNLHHPPSRLALLENVPTESLLLPTAPNYEHCGAKRFHSEPPSFCCSEGEISIVAPAMPYALKRLFIGDDEECELFRKNSRTYNNNVAFTSYGAKYDRELTKNTKGVYTFRVQGQVYHFLDGLISPSNKSSGVQLYFFDTDEELAKRVEISDKLWLTTLRLLMTILQENPCTRFFKNLRDLPALDNHTIVLKCYLGLDQRVFNLPTASQVAAIWTETNDAFVEKSPHIQVYSHSNASYRVQSYYACYDPLQYPLLFPRGESGWHRGIKRIYSRRNKTDPFDLDADIDLPSTQNPADLFSIEDLAAQRKTEQDYTVSAREYYCYRLQIRDNDDSMLLHTLRLFQQFVVGTYIKIETSRLDFHRKKQTEIRTEVLQGVIDSVAIGQTRGSTVGRRTILPSSFIGGPRDMRRRYLDIMTLVQKYGKPDIFLTMTCNLMWPDIQQNLQHYEKPQDRPDLLARVFRAKFEMLKVELLKKQIFGEVAACVYVIEFQKHGFLHAHLLLILKPGSKLLNPESYDRIVSAEIPDPDKNKHL</sequence>
<dbReference type="Pfam" id="PF14214">
    <property type="entry name" value="Helitron_like_N"/>
    <property type="match status" value="1"/>
</dbReference>
<feature type="region of interest" description="Disordered" evidence="1">
    <location>
        <begin position="1"/>
        <end position="39"/>
    </location>
</feature>
<feature type="compositionally biased region" description="Basic residues" evidence="1">
    <location>
        <begin position="1"/>
        <end position="10"/>
    </location>
</feature>
<organism evidence="3 4">
    <name type="scientific">Coffea arabica</name>
    <name type="common">Arabian coffee</name>
    <dbReference type="NCBI Taxonomy" id="13443"/>
    <lineage>
        <taxon>Eukaryota</taxon>
        <taxon>Viridiplantae</taxon>
        <taxon>Streptophyta</taxon>
        <taxon>Embryophyta</taxon>
        <taxon>Tracheophyta</taxon>
        <taxon>Spermatophyta</taxon>
        <taxon>Magnoliopsida</taxon>
        <taxon>eudicotyledons</taxon>
        <taxon>Gunneridae</taxon>
        <taxon>Pentapetalae</taxon>
        <taxon>asterids</taxon>
        <taxon>lamiids</taxon>
        <taxon>Gentianales</taxon>
        <taxon>Rubiaceae</taxon>
        <taxon>Ixoroideae</taxon>
        <taxon>Gardenieae complex</taxon>
        <taxon>Bertiereae - Coffeeae clade</taxon>
        <taxon>Coffeeae</taxon>
        <taxon>Coffea</taxon>
    </lineage>
</organism>
<accession>A0ABM4VQL1</accession>
<evidence type="ECO:0000256" key="1">
    <source>
        <dbReference type="SAM" id="MobiDB-lite"/>
    </source>
</evidence>
<dbReference type="RefSeq" id="XP_071921822.1">
    <property type="nucleotide sequence ID" value="XM_072065721.1"/>
</dbReference>
<dbReference type="GeneID" id="140014642"/>